<dbReference type="PROSITE" id="PS00523">
    <property type="entry name" value="SULFATASE_1"/>
    <property type="match status" value="1"/>
</dbReference>
<evidence type="ECO:0000313" key="5">
    <source>
        <dbReference type="EMBL" id="GAA0879243.1"/>
    </source>
</evidence>
<proteinExistence type="inferred from homology"/>
<comment type="similarity">
    <text evidence="1">Belongs to the sulfatase family.</text>
</comment>
<dbReference type="PROSITE" id="PS00149">
    <property type="entry name" value="SULFATASE_2"/>
    <property type="match status" value="1"/>
</dbReference>
<keyword evidence="3" id="KW-0732">Signal</keyword>
<dbReference type="InterPro" id="IPR052701">
    <property type="entry name" value="GAG_Ulvan_Degrading_Sulfatases"/>
</dbReference>
<feature type="domain" description="Sulfatase N-terminal" evidence="4">
    <location>
        <begin position="34"/>
        <end position="403"/>
    </location>
</feature>
<dbReference type="SUPFAM" id="SSF53649">
    <property type="entry name" value="Alkaline phosphatase-like"/>
    <property type="match status" value="1"/>
</dbReference>
<name>A0ABN1N088_9BACT</name>
<evidence type="ECO:0000313" key="6">
    <source>
        <dbReference type="Proteomes" id="UP001500469"/>
    </source>
</evidence>
<feature type="chain" id="PRO_5045901070" evidence="3">
    <location>
        <begin position="18"/>
        <end position="516"/>
    </location>
</feature>
<dbReference type="CDD" id="cd16143">
    <property type="entry name" value="ARS_like"/>
    <property type="match status" value="1"/>
</dbReference>
<organism evidence="5 6">
    <name type="scientific">Algoriphagus jejuensis</name>
    <dbReference type="NCBI Taxonomy" id="419934"/>
    <lineage>
        <taxon>Bacteria</taxon>
        <taxon>Pseudomonadati</taxon>
        <taxon>Bacteroidota</taxon>
        <taxon>Cytophagia</taxon>
        <taxon>Cytophagales</taxon>
        <taxon>Cyclobacteriaceae</taxon>
        <taxon>Algoriphagus</taxon>
    </lineage>
</organism>
<dbReference type="InterPro" id="IPR000917">
    <property type="entry name" value="Sulfatase_N"/>
</dbReference>
<reference evidence="5 6" key="1">
    <citation type="journal article" date="2019" name="Int. J. Syst. Evol. Microbiol.">
        <title>The Global Catalogue of Microorganisms (GCM) 10K type strain sequencing project: providing services to taxonomists for standard genome sequencing and annotation.</title>
        <authorList>
            <consortium name="The Broad Institute Genomics Platform"/>
            <consortium name="The Broad Institute Genome Sequencing Center for Infectious Disease"/>
            <person name="Wu L."/>
            <person name="Ma J."/>
        </authorList>
    </citation>
    <scope>NUCLEOTIDE SEQUENCE [LARGE SCALE GENOMIC DNA]</scope>
    <source>
        <strain evidence="5 6">JCM 16112</strain>
    </source>
</reference>
<feature type="signal peptide" evidence="3">
    <location>
        <begin position="1"/>
        <end position="17"/>
    </location>
</feature>
<evidence type="ECO:0000256" key="3">
    <source>
        <dbReference type="SAM" id="SignalP"/>
    </source>
</evidence>
<sequence length="516" mass="56348">MFTRILSLGMAICLAWACSAPKSEEGNVETTAKPNIVIIYLDDLGYGDLSVYGATQLSTPNIDKIAKGGVRFTSGYATSATCTPSRYALLTGVYPWRNEDAKILPGTAPLLIDTAQMTLPKMLKTQGYSTGIVGKWHLGLGDGQTDWNGSISPGPNQVGFDYSYILAATQDRVPTVYIHNDRVDQLDPNDPIEVDYQKNYDGEPTGKDNPELTTMKWHHGHNNSIVNGIPRIGFMKGGKAALWNDTTMADHFLVKAQAFVKSNKEKPFFLYYALQQPHVPRTPNPRFVGKSGLGPRGDVILEADWAIGEFMKTLEEEGILENTLIIFSSDNGPVLNDGYYDDAVEKNGAHTPAGPLRGGKYSLFEAGTRVPFMAYWKGTIEPQVSDALVCQVDLLSSFAALTGSTIEGQDSEDILDALLGKSEKGRESLILEATGRTALRKGDWVMIPPHKGSPLIQSVNIETGNLGEYQLYQLSTDVSQAKNLASAEPEKLKEMVQFYGGIVGKNLPEAEEIELK</sequence>
<gene>
    <name evidence="5" type="ORF">GCM10009119_22110</name>
</gene>
<evidence type="ECO:0000256" key="2">
    <source>
        <dbReference type="ARBA" id="ARBA00022801"/>
    </source>
</evidence>
<dbReference type="Gene3D" id="3.30.1120.10">
    <property type="match status" value="1"/>
</dbReference>
<protein>
    <submittedName>
        <fullName evidence="5">Sulfatase-like hydrolase/transferase</fullName>
    </submittedName>
</protein>
<dbReference type="EMBL" id="BAAAFI010000010">
    <property type="protein sequence ID" value="GAA0879243.1"/>
    <property type="molecule type" value="Genomic_DNA"/>
</dbReference>
<dbReference type="PANTHER" id="PTHR43751:SF7">
    <property type="entry name" value="ARYLSULPHATASE A"/>
    <property type="match status" value="1"/>
</dbReference>
<dbReference type="Proteomes" id="UP001500469">
    <property type="component" value="Unassembled WGS sequence"/>
</dbReference>
<dbReference type="PANTHER" id="PTHR43751">
    <property type="entry name" value="SULFATASE"/>
    <property type="match status" value="1"/>
</dbReference>
<dbReference type="InterPro" id="IPR017850">
    <property type="entry name" value="Alkaline_phosphatase_core_sf"/>
</dbReference>
<dbReference type="Pfam" id="PF00884">
    <property type="entry name" value="Sulfatase"/>
    <property type="match status" value="1"/>
</dbReference>
<accession>A0ABN1N088</accession>
<dbReference type="InterPro" id="IPR024607">
    <property type="entry name" value="Sulfatase_CS"/>
</dbReference>
<dbReference type="Gene3D" id="3.40.720.10">
    <property type="entry name" value="Alkaline Phosphatase, subunit A"/>
    <property type="match status" value="1"/>
</dbReference>
<comment type="caution">
    <text evidence="5">The sequence shown here is derived from an EMBL/GenBank/DDBJ whole genome shotgun (WGS) entry which is preliminary data.</text>
</comment>
<evidence type="ECO:0000256" key="1">
    <source>
        <dbReference type="ARBA" id="ARBA00008779"/>
    </source>
</evidence>
<keyword evidence="6" id="KW-1185">Reference proteome</keyword>
<keyword evidence="2" id="KW-0378">Hydrolase</keyword>
<dbReference type="RefSeq" id="WP_343851453.1">
    <property type="nucleotide sequence ID" value="NZ_BAAAFI010000010.1"/>
</dbReference>
<evidence type="ECO:0000259" key="4">
    <source>
        <dbReference type="Pfam" id="PF00884"/>
    </source>
</evidence>